<reference evidence="1" key="1">
    <citation type="journal article" date="2022" name="Int. J. Syst. Evol. Microbiol.">
        <title>Granulimonas faecalis gen. nov., sp. nov., and Leptogranulimonas caecicola gen. nov., sp. nov., novel lactate-producing Atopobiaceae bacteria isolated from mouse intestines, and an emended description of the family Atopobiaceae.</title>
        <authorList>
            <person name="Morinaga K."/>
            <person name="Kusada H."/>
            <person name="Sakamoto S."/>
            <person name="Murakami T."/>
            <person name="Toyoda A."/>
            <person name="Mori H."/>
            <person name="Meng X.Y."/>
            <person name="Takashino M."/>
            <person name="Murotomi K."/>
            <person name="Tamaki H."/>
        </authorList>
    </citation>
    <scope>NUCLEOTIDE SEQUENCE</scope>
    <source>
        <strain evidence="1">OPF53</strain>
    </source>
</reference>
<dbReference type="AlphaFoldDB" id="A0AAV5B6P8"/>
<keyword evidence="2" id="KW-1185">Reference proteome</keyword>
<dbReference type="RefSeq" id="WP_168354064.1">
    <property type="nucleotide sequence ID" value="NZ_BQKC01000001.1"/>
</dbReference>
<evidence type="ECO:0000313" key="2">
    <source>
        <dbReference type="Proteomes" id="UP001055025"/>
    </source>
</evidence>
<dbReference type="EMBL" id="BQKC01000001">
    <property type="protein sequence ID" value="GJM56026.1"/>
    <property type="molecule type" value="Genomic_DNA"/>
</dbReference>
<sequence>MGNTAPVVRAIYGDCVIKRVGRAEGRYETWVFKTCMLTGMLLLMAP</sequence>
<name>A0AAV5B6P8_9ACTN</name>
<comment type="caution">
    <text evidence="1">The sequence shown here is derived from an EMBL/GenBank/DDBJ whole genome shotgun (WGS) entry which is preliminary data.</text>
</comment>
<dbReference type="Proteomes" id="UP001055025">
    <property type="component" value="Unassembled WGS sequence"/>
</dbReference>
<accession>A0AAV5B6P8</accession>
<protein>
    <submittedName>
        <fullName evidence="1">Uncharacterized protein</fullName>
    </submittedName>
</protein>
<organism evidence="1 2">
    <name type="scientific">Granulimonas faecalis</name>
    <dbReference type="NCBI Taxonomy" id="2894155"/>
    <lineage>
        <taxon>Bacteria</taxon>
        <taxon>Bacillati</taxon>
        <taxon>Actinomycetota</taxon>
        <taxon>Coriobacteriia</taxon>
        <taxon>Coriobacteriales</taxon>
        <taxon>Kribbibacteriaceae</taxon>
        <taxon>Granulimonas</taxon>
    </lineage>
</organism>
<gene>
    <name evidence="1" type="ORF">ATOP_16810</name>
</gene>
<evidence type="ECO:0000313" key="1">
    <source>
        <dbReference type="EMBL" id="GJM56026.1"/>
    </source>
</evidence>
<proteinExistence type="predicted"/>